<gene>
    <name evidence="2" type="ORF">HHI36_006431</name>
</gene>
<accession>A0ABD2NX53</accession>
<sequence length="201" mass="22748">MEIANDLLQCGVKNSDLISCHRVDNKKGSVLMARFSVANIRDNKRKGKRIESNMLASLANSKKGAQILINEDLTINERQIFNMAYKFKKEKEYKYLWVKNGKIYLKKNDGDQALQIKNESSTRTAKNCWIFGDLNVDYLIESPQRLAIEQPAMGNSFQLLNTSTSTRVTSGCSTLIYCAFTNSGLNSQLAIFHGYVGDHRH</sequence>
<comment type="caution">
    <text evidence="2">The sequence shown here is derived from an EMBL/GenBank/DDBJ whole genome shotgun (WGS) entry which is preliminary data.</text>
</comment>
<reference evidence="2 3" key="1">
    <citation type="journal article" date="2021" name="BMC Biol.">
        <title>Horizontally acquired antibacterial genes associated with adaptive radiation of ladybird beetles.</title>
        <authorList>
            <person name="Li H.S."/>
            <person name="Tang X.F."/>
            <person name="Huang Y.H."/>
            <person name="Xu Z.Y."/>
            <person name="Chen M.L."/>
            <person name="Du X.Y."/>
            <person name="Qiu B.Y."/>
            <person name="Chen P.T."/>
            <person name="Zhang W."/>
            <person name="Slipinski A."/>
            <person name="Escalona H.E."/>
            <person name="Waterhouse R.M."/>
            <person name="Zwick A."/>
            <person name="Pang H."/>
        </authorList>
    </citation>
    <scope>NUCLEOTIDE SEQUENCE [LARGE SCALE GENOMIC DNA]</scope>
    <source>
        <strain evidence="2">SYSU2018</strain>
    </source>
</reference>
<keyword evidence="3" id="KW-1185">Reference proteome</keyword>
<dbReference type="EMBL" id="JABFTP020000144">
    <property type="protein sequence ID" value="KAL3283282.1"/>
    <property type="molecule type" value="Genomic_DNA"/>
</dbReference>
<dbReference type="AlphaFoldDB" id="A0ABD2NX53"/>
<dbReference type="InterPro" id="IPR057251">
    <property type="entry name" value="FP_C"/>
</dbReference>
<organism evidence="2 3">
    <name type="scientific">Cryptolaemus montrouzieri</name>
    <dbReference type="NCBI Taxonomy" id="559131"/>
    <lineage>
        <taxon>Eukaryota</taxon>
        <taxon>Metazoa</taxon>
        <taxon>Ecdysozoa</taxon>
        <taxon>Arthropoda</taxon>
        <taxon>Hexapoda</taxon>
        <taxon>Insecta</taxon>
        <taxon>Pterygota</taxon>
        <taxon>Neoptera</taxon>
        <taxon>Endopterygota</taxon>
        <taxon>Coleoptera</taxon>
        <taxon>Polyphaga</taxon>
        <taxon>Cucujiformia</taxon>
        <taxon>Coccinelloidea</taxon>
        <taxon>Coccinellidae</taxon>
        <taxon>Scymninae</taxon>
        <taxon>Scymnini</taxon>
        <taxon>Cryptolaemus</taxon>
    </lineage>
</organism>
<dbReference type="Proteomes" id="UP001516400">
    <property type="component" value="Unassembled WGS sequence"/>
</dbReference>
<evidence type="ECO:0000313" key="2">
    <source>
        <dbReference type="EMBL" id="KAL3283282.1"/>
    </source>
</evidence>
<protein>
    <recommendedName>
        <fullName evidence="1">FP protein C-terminal domain-containing protein</fullName>
    </recommendedName>
</protein>
<feature type="domain" description="FP protein C-terminal" evidence="1">
    <location>
        <begin position="76"/>
        <end position="120"/>
    </location>
</feature>
<proteinExistence type="predicted"/>
<evidence type="ECO:0000313" key="3">
    <source>
        <dbReference type="Proteomes" id="UP001516400"/>
    </source>
</evidence>
<name>A0ABD2NX53_9CUCU</name>
<dbReference type="Pfam" id="PF25298">
    <property type="entry name" value="Baculo_FP_2nd"/>
    <property type="match status" value="1"/>
</dbReference>
<evidence type="ECO:0000259" key="1">
    <source>
        <dbReference type="Pfam" id="PF25298"/>
    </source>
</evidence>